<evidence type="ECO:0000313" key="3">
    <source>
        <dbReference type="EMBL" id="KAK9156931.1"/>
    </source>
</evidence>
<feature type="compositionally biased region" description="Basic and acidic residues" evidence="1">
    <location>
        <begin position="61"/>
        <end position="81"/>
    </location>
</feature>
<dbReference type="EMBL" id="JBBNAG010000002">
    <property type="protein sequence ID" value="KAK9156931.1"/>
    <property type="molecule type" value="Genomic_DNA"/>
</dbReference>
<sequence>MIMAALLYLYVILMLTSLIIVEAGEAVFIDYPPLKGGPRPCLLPQCTDIPEEPYHRGCEKKDMCRGSQDPPKEKVKGDHKVRGGHGHNHLHHRKELRNHAKYEMQDQDPEWLQTNNIVVLGH</sequence>
<feature type="region of interest" description="Disordered" evidence="1">
    <location>
        <begin position="61"/>
        <end position="91"/>
    </location>
</feature>
<protein>
    <recommendedName>
        <fullName evidence="5">Rapid ALkalinization Factor</fullName>
    </recommendedName>
</protein>
<accession>A0AAP0KQR8</accession>
<feature type="compositionally biased region" description="Basic residues" evidence="1">
    <location>
        <begin position="82"/>
        <end position="91"/>
    </location>
</feature>
<evidence type="ECO:0008006" key="5">
    <source>
        <dbReference type="Google" id="ProtNLM"/>
    </source>
</evidence>
<organism evidence="3 4">
    <name type="scientific">Stephania cephalantha</name>
    <dbReference type="NCBI Taxonomy" id="152367"/>
    <lineage>
        <taxon>Eukaryota</taxon>
        <taxon>Viridiplantae</taxon>
        <taxon>Streptophyta</taxon>
        <taxon>Embryophyta</taxon>
        <taxon>Tracheophyta</taxon>
        <taxon>Spermatophyta</taxon>
        <taxon>Magnoliopsida</taxon>
        <taxon>Ranunculales</taxon>
        <taxon>Menispermaceae</taxon>
        <taxon>Menispermoideae</taxon>
        <taxon>Cissampelideae</taxon>
        <taxon>Stephania</taxon>
    </lineage>
</organism>
<keyword evidence="2" id="KW-0732">Signal</keyword>
<evidence type="ECO:0000256" key="1">
    <source>
        <dbReference type="SAM" id="MobiDB-lite"/>
    </source>
</evidence>
<proteinExistence type="predicted"/>
<gene>
    <name evidence="3" type="ORF">Scep_003505</name>
</gene>
<dbReference type="Proteomes" id="UP001419268">
    <property type="component" value="Unassembled WGS sequence"/>
</dbReference>
<reference evidence="3 4" key="1">
    <citation type="submission" date="2024-01" db="EMBL/GenBank/DDBJ databases">
        <title>Genome assemblies of Stephania.</title>
        <authorList>
            <person name="Yang L."/>
        </authorList>
    </citation>
    <scope>NUCLEOTIDE SEQUENCE [LARGE SCALE GENOMIC DNA]</scope>
    <source>
        <strain evidence="3">JXDWG</strain>
        <tissue evidence="3">Leaf</tissue>
    </source>
</reference>
<evidence type="ECO:0000313" key="4">
    <source>
        <dbReference type="Proteomes" id="UP001419268"/>
    </source>
</evidence>
<feature type="chain" id="PRO_5042940113" description="Rapid ALkalinization Factor" evidence="2">
    <location>
        <begin position="27"/>
        <end position="122"/>
    </location>
</feature>
<comment type="caution">
    <text evidence="3">The sequence shown here is derived from an EMBL/GenBank/DDBJ whole genome shotgun (WGS) entry which is preliminary data.</text>
</comment>
<feature type="signal peptide" evidence="2">
    <location>
        <begin position="1"/>
        <end position="26"/>
    </location>
</feature>
<evidence type="ECO:0000256" key="2">
    <source>
        <dbReference type="SAM" id="SignalP"/>
    </source>
</evidence>
<name>A0AAP0KQR8_9MAGN</name>
<dbReference type="AlphaFoldDB" id="A0AAP0KQR8"/>
<keyword evidence="4" id="KW-1185">Reference proteome</keyword>